<dbReference type="HOGENOM" id="CLU_2245243_0_0_9"/>
<comment type="caution">
    <text evidence="2">The sequence shown here is derived from an EMBL/GenBank/DDBJ whole genome shotgun (WGS) entry which is preliminary data.</text>
</comment>
<evidence type="ECO:0000313" key="3">
    <source>
        <dbReference type="Proteomes" id="UP000003490"/>
    </source>
</evidence>
<evidence type="ECO:0000313" key="2">
    <source>
        <dbReference type="EMBL" id="EDO62257.1"/>
    </source>
</evidence>
<protein>
    <submittedName>
        <fullName evidence="2">Uncharacterized protein</fullName>
    </submittedName>
</protein>
<reference evidence="2 3" key="2">
    <citation type="submission" date="2007-08" db="EMBL/GenBank/DDBJ databases">
        <authorList>
            <person name="Fulton L."/>
            <person name="Clifton S."/>
            <person name="Fulton B."/>
            <person name="Xu J."/>
            <person name="Minx P."/>
            <person name="Pepin K.H."/>
            <person name="Johnson M."/>
            <person name="Thiruvilangam P."/>
            <person name="Bhonagiri V."/>
            <person name="Nash W.E."/>
            <person name="Wang C."/>
            <person name="Mardis E.R."/>
            <person name="Wilson R.K."/>
        </authorList>
    </citation>
    <scope>NUCLEOTIDE SEQUENCE [LARGE SCALE GENOMIC DNA]</scope>
    <source>
        <strain evidence="2 3">DSM 753</strain>
    </source>
</reference>
<feature type="transmembrane region" description="Helical" evidence="1">
    <location>
        <begin position="6"/>
        <end position="26"/>
    </location>
</feature>
<name>A7VRD6_9FIRM</name>
<reference evidence="2 3" key="1">
    <citation type="submission" date="2007-08" db="EMBL/GenBank/DDBJ databases">
        <title>Draft genome sequence of Clostridium leptum (DSM 753).</title>
        <authorList>
            <person name="Sudarsanam P."/>
            <person name="Ley R."/>
            <person name="Guruge J."/>
            <person name="Turnbaugh P.J."/>
            <person name="Mahowald M."/>
            <person name="Liep D."/>
            <person name="Gordon J."/>
        </authorList>
    </citation>
    <scope>NUCLEOTIDE SEQUENCE [LARGE SCALE GENOMIC DNA]</scope>
    <source>
        <strain evidence="2 3">DSM 753</strain>
    </source>
</reference>
<dbReference type="AlphaFoldDB" id="A7VRD6"/>
<proteinExistence type="predicted"/>
<gene>
    <name evidence="2" type="ORF">CLOLEP_01118</name>
</gene>
<dbReference type="EMBL" id="ABCB02000016">
    <property type="protein sequence ID" value="EDO62257.1"/>
    <property type="molecule type" value="Genomic_DNA"/>
</dbReference>
<organism evidence="2 3">
    <name type="scientific">[Clostridium] leptum DSM 753</name>
    <dbReference type="NCBI Taxonomy" id="428125"/>
    <lineage>
        <taxon>Bacteria</taxon>
        <taxon>Bacillati</taxon>
        <taxon>Bacillota</taxon>
        <taxon>Clostridia</taxon>
        <taxon>Eubacteriales</taxon>
        <taxon>Oscillospiraceae</taxon>
        <taxon>Oscillospiraceae incertae sedis</taxon>
    </lineage>
</organism>
<keyword evidence="1" id="KW-0472">Membrane</keyword>
<feature type="transmembrane region" description="Helical" evidence="1">
    <location>
        <begin position="38"/>
        <end position="59"/>
    </location>
</feature>
<dbReference type="Proteomes" id="UP000003490">
    <property type="component" value="Unassembled WGS sequence"/>
</dbReference>
<sequence>MALGAQAPALSISAIVSLETALSSYWRMLLLSSIFKMISFILTAPFSFFYFSYFCSIIIPFFFKYWYLNLPTIFLLDWIFPGTLMQEGKPSVKKHSNFGGNNHE</sequence>
<keyword evidence="1" id="KW-1133">Transmembrane helix</keyword>
<evidence type="ECO:0000256" key="1">
    <source>
        <dbReference type="SAM" id="Phobius"/>
    </source>
</evidence>
<accession>A7VRD6</accession>
<keyword evidence="1" id="KW-0812">Transmembrane</keyword>